<evidence type="ECO:0000256" key="4">
    <source>
        <dbReference type="ARBA" id="ARBA00022597"/>
    </source>
</evidence>
<keyword evidence="11" id="KW-1185">Reference proteome</keyword>
<dbReference type="FunFam" id="1.20.1250.20:FF:000218">
    <property type="entry name" value="facilitated trehalose transporter Tret1"/>
    <property type="match status" value="1"/>
</dbReference>
<evidence type="ECO:0000256" key="2">
    <source>
        <dbReference type="ARBA" id="ARBA00022448"/>
    </source>
</evidence>
<dbReference type="InterPro" id="IPR050549">
    <property type="entry name" value="MFS_Trehalose_Transporter"/>
</dbReference>
<feature type="transmembrane region" description="Helical" evidence="8">
    <location>
        <begin position="415"/>
        <end position="433"/>
    </location>
</feature>
<keyword evidence="2" id="KW-0813">Transport</keyword>
<organism evidence="10 11">
    <name type="scientific">Photinus pyralis</name>
    <name type="common">Common eastern firefly</name>
    <name type="synonym">Lampyris pyralis</name>
    <dbReference type="NCBI Taxonomy" id="7054"/>
    <lineage>
        <taxon>Eukaryota</taxon>
        <taxon>Metazoa</taxon>
        <taxon>Ecdysozoa</taxon>
        <taxon>Arthropoda</taxon>
        <taxon>Hexapoda</taxon>
        <taxon>Insecta</taxon>
        <taxon>Pterygota</taxon>
        <taxon>Neoptera</taxon>
        <taxon>Endopterygota</taxon>
        <taxon>Coleoptera</taxon>
        <taxon>Polyphaga</taxon>
        <taxon>Elateriformia</taxon>
        <taxon>Elateroidea</taxon>
        <taxon>Lampyridae</taxon>
        <taxon>Lampyrinae</taxon>
        <taxon>Photinus</taxon>
    </lineage>
</organism>
<protein>
    <recommendedName>
        <fullName evidence="9">Major facilitator superfamily (MFS) profile domain-containing protein</fullName>
    </recommendedName>
</protein>
<dbReference type="InterPro" id="IPR005828">
    <property type="entry name" value="MFS_sugar_transport-like"/>
</dbReference>
<evidence type="ECO:0000256" key="6">
    <source>
        <dbReference type="ARBA" id="ARBA00022989"/>
    </source>
</evidence>
<feature type="transmembrane region" description="Helical" evidence="8">
    <location>
        <begin position="357"/>
        <end position="377"/>
    </location>
</feature>
<keyword evidence="5 8" id="KW-0812">Transmembrane</keyword>
<feature type="transmembrane region" description="Helical" evidence="8">
    <location>
        <begin position="178"/>
        <end position="196"/>
    </location>
</feature>
<dbReference type="AlphaFoldDB" id="A0A5N4A195"/>
<feature type="transmembrane region" description="Helical" evidence="8">
    <location>
        <begin position="75"/>
        <end position="100"/>
    </location>
</feature>
<dbReference type="PANTHER" id="PTHR48021:SF46">
    <property type="entry name" value="MAJOR FACILITATOR SUPERFAMILY (MFS) PROFILE DOMAIN-CONTAINING PROTEIN"/>
    <property type="match status" value="1"/>
</dbReference>
<evidence type="ECO:0000313" key="10">
    <source>
        <dbReference type="EMBL" id="KAB0791095.1"/>
    </source>
</evidence>
<feature type="transmembrane region" description="Helical" evidence="8">
    <location>
        <begin position="384"/>
        <end position="403"/>
    </location>
</feature>
<dbReference type="PROSITE" id="PS50850">
    <property type="entry name" value="MFS"/>
    <property type="match status" value="1"/>
</dbReference>
<evidence type="ECO:0000313" key="11">
    <source>
        <dbReference type="Proteomes" id="UP000327044"/>
    </source>
</evidence>
<dbReference type="GO" id="GO:0022857">
    <property type="term" value="F:transmembrane transporter activity"/>
    <property type="evidence" value="ECO:0007669"/>
    <property type="project" value="InterPro"/>
</dbReference>
<dbReference type="PANTHER" id="PTHR48021">
    <property type="match status" value="1"/>
</dbReference>
<feature type="transmembrane region" description="Helical" evidence="8">
    <location>
        <begin position="482"/>
        <end position="503"/>
    </location>
</feature>
<dbReference type="Gene3D" id="1.20.1250.20">
    <property type="entry name" value="MFS general substrate transporter like domains"/>
    <property type="match status" value="1"/>
</dbReference>
<feature type="transmembrane region" description="Helical" evidence="8">
    <location>
        <begin position="120"/>
        <end position="138"/>
    </location>
</feature>
<feature type="transmembrane region" description="Helical" evidence="8">
    <location>
        <begin position="235"/>
        <end position="253"/>
    </location>
</feature>
<comment type="subcellular location">
    <subcellularLocation>
        <location evidence="1">Cell membrane</location>
        <topology evidence="1">Multi-pass membrane protein</topology>
    </subcellularLocation>
</comment>
<feature type="transmembrane region" description="Helical" evidence="8">
    <location>
        <begin position="315"/>
        <end position="337"/>
    </location>
</feature>
<evidence type="ECO:0000256" key="1">
    <source>
        <dbReference type="ARBA" id="ARBA00004651"/>
    </source>
</evidence>
<evidence type="ECO:0000256" key="3">
    <source>
        <dbReference type="ARBA" id="ARBA00022475"/>
    </source>
</evidence>
<dbReference type="EMBL" id="VVIM01000011">
    <property type="protein sequence ID" value="KAB0791095.1"/>
    <property type="molecule type" value="Genomic_DNA"/>
</dbReference>
<evidence type="ECO:0000256" key="7">
    <source>
        <dbReference type="ARBA" id="ARBA00023136"/>
    </source>
</evidence>
<reference evidence="10 11" key="1">
    <citation type="journal article" date="2018" name="Elife">
        <title>Firefly genomes illuminate parallel origins of bioluminescence in beetles.</title>
        <authorList>
            <person name="Fallon T.R."/>
            <person name="Lower S.E."/>
            <person name="Chang C.H."/>
            <person name="Bessho-Uehara M."/>
            <person name="Martin G.J."/>
            <person name="Bewick A.J."/>
            <person name="Behringer M."/>
            <person name="Debat H.J."/>
            <person name="Wong I."/>
            <person name="Day J.C."/>
            <person name="Suvorov A."/>
            <person name="Silva C.J."/>
            <person name="Stanger-Hall K.F."/>
            <person name="Hall D.W."/>
            <person name="Schmitz R.J."/>
            <person name="Nelson D.R."/>
            <person name="Lewis S.M."/>
            <person name="Shigenobu S."/>
            <person name="Bybee S.M."/>
            <person name="Larracuente A.M."/>
            <person name="Oba Y."/>
            <person name="Weng J.K."/>
        </authorList>
    </citation>
    <scope>NUCLEOTIDE SEQUENCE [LARGE SCALE GENOMIC DNA]</scope>
    <source>
        <strain evidence="10">1611_PpyrPB1</strain>
        <tissue evidence="10">Whole body</tissue>
    </source>
</reference>
<dbReference type="InterPro" id="IPR036259">
    <property type="entry name" value="MFS_trans_sf"/>
</dbReference>
<feature type="transmembrane region" description="Helical" evidence="8">
    <location>
        <begin position="454"/>
        <end position="476"/>
    </location>
</feature>
<accession>A0A5N4A195</accession>
<evidence type="ECO:0000256" key="5">
    <source>
        <dbReference type="ARBA" id="ARBA00022692"/>
    </source>
</evidence>
<dbReference type="GO" id="GO:0005886">
    <property type="term" value="C:plasma membrane"/>
    <property type="evidence" value="ECO:0007669"/>
    <property type="project" value="UniProtKB-SubCell"/>
</dbReference>
<keyword evidence="7 8" id="KW-0472">Membrane</keyword>
<evidence type="ECO:0000256" key="8">
    <source>
        <dbReference type="SAM" id="Phobius"/>
    </source>
</evidence>
<feature type="transmembrane region" description="Helical" evidence="8">
    <location>
        <begin position="150"/>
        <end position="172"/>
    </location>
</feature>
<dbReference type="SUPFAM" id="SSF103473">
    <property type="entry name" value="MFS general substrate transporter"/>
    <property type="match status" value="1"/>
</dbReference>
<dbReference type="Pfam" id="PF00083">
    <property type="entry name" value="Sugar_tr"/>
    <property type="match status" value="1"/>
</dbReference>
<dbReference type="OrthoDB" id="6133115at2759"/>
<keyword evidence="4" id="KW-0762">Sugar transport</keyword>
<proteinExistence type="predicted"/>
<dbReference type="Proteomes" id="UP000327044">
    <property type="component" value="Unassembled WGS sequence"/>
</dbReference>
<dbReference type="InterPro" id="IPR020846">
    <property type="entry name" value="MFS_dom"/>
</dbReference>
<name>A0A5N4A195_PHOPY</name>
<feature type="domain" description="Major facilitator superfamily (MFS) profile" evidence="9">
    <location>
        <begin position="80"/>
        <end position="507"/>
    </location>
</feature>
<dbReference type="InParanoid" id="A0A5N4A195"/>
<comment type="caution">
    <text evidence="10">The sequence shown here is derived from an EMBL/GenBank/DDBJ whole genome shotgun (WGS) entry which is preliminary data.</text>
</comment>
<gene>
    <name evidence="10" type="ORF">PPYR_02895</name>
</gene>
<keyword evidence="3" id="KW-1003">Cell membrane</keyword>
<feature type="transmembrane region" description="Helical" evidence="8">
    <location>
        <begin position="208"/>
        <end position="229"/>
    </location>
</feature>
<evidence type="ECO:0000259" key="9">
    <source>
        <dbReference type="PROSITE" id="PS50850"/>
    </source>
</evidence>
<keyword evidence="6 8" id="KW-1133">Transmembrane helix</keyword>
<sequence length="522" mass="58175">MRSPESKKVYTCDEAEVSVELIIVKDEHDHKSACDNDNFDKEEHEDFDTKTAIRPTMLDITIERLIPKTTKGKDFVQICGILTASLGGFSAGAHLAWLSPSVPKLLLNSSYIGPITLDEASYFSVITPIFTIIFSFVVGNAMKIIGRKHLIGFMAVPHIISWLLIATAQSIVPIYISRAFNGISDAVTVCTSTVYIGEITTPLVRGKWGNMLMCAIFFGHLSVVVVGVYCDIVSTAYIFLIPPVLQILFTMVVPESPYFLIMRGRDNEAMSALRRFRWKKDVREEFSAIKKDIEAKSSESGVFSDLFRNATNRKALWIVMALFTFVEYSGLPGFVTYAQYLFQLAGGTSLSAEVSSIIFFSVLFLLTVSASSVVGNYSRRTMMIISSFGCAISLLMEAIFFYVKDETALGVSHISWVPLLGMLCYIIFLSAGLSRMPFLMIGELFSPGIKNYAVFIASSYQAVNMIIVPKLLQLLVTNFSMYVPFMFFTCSCLIATIFCYLCVPETRGRTLEEIQRILNSKT</sequence>